<evidence type="ECO:0000256" key="2">
    <source>
        <dbReference type="ARBA" id="ARBA00009199"/>
    </source>
</evidence>
<evidence type="ECO:0000256" key="3">
    <source>
        <dbReference type="ARBA" id="ARBA00021874"/>
    </source>
</evidence>
<dbReference type="PROSITE" id="PS00571">
    <property type="entry name" value="AMIDASES"/>
    <property type="match status" value="1"/>
</dbReference>
<evidence type="ECO:0000313" key="6">
    <source>
        <dbReference type="EMBL" id="QCK88159.1"/>
    </source>
</evidence>
<dbReference type="SUPFAM" id="SSF75304">
    <property type="entry name" value="Amidase signature (AS) enzymes"/>
    <property type="match status" value="1"/>
</dbReference>
<dbReference type="Proteomes" id="UP000298588">
    <property type="component" value="Chromosome"/>
</dbReference>
<dbReference type="KEGG" id="paqt:E8L99_21545"/>
<accession>A0A4D7QRQ7</accession>
<dbReference type="AlphaFoldDB" id="A0A4D7QRQ7"/>
<organism evidence="6 7">
    <name type="scientific">Phreatobacter aquaticus</name>
    <dbReference type="NCBI Taxonomy" id="2570229"/>
    <lineage>
        <taxon>Bacteria</taxon>
        <taxon>Pseudomonadati</taxon>
        <taxon>Pseudomonadota</taxon>
        <taxon>Alphaproteobacteria</taxon>
        <taxon>Hyphomicrobiales</taxon>
        <taxon>Phreatobacteraceae</taxon>
        <taxon>Phreatobacter</taxon>
    </lineage>
</organism>
<dbReference type="Gene3D" id="3.90.1300.10">
    <property type="entry name" value="Amidase signature (AS) domain"/>
    <property type="match status" value="1"/>
</dbReference>
<feature type="domain" description="Amidase" evidence="5">
    <location>
        <begin position="27"/>
        <end position="447"/>
    </location>
</feature>
<dbReference type="RefSeq" id="WP_137101487.1">
    <property type="nucleotide sequence ID" value="NZ_CP039865.1"/>
</dbReference>
<dbReference type="EMBL" id="CP039865">
    <property type="protein sequence ID" value="QCK88159.1"/>
    <property type="molecule type" value="Genomic_DNA"/>
</dbReference>
<dbReference type="InterPro" id="IPR023631">
    <property type="entry name" value="Amidase_dom"/>
</dbReference>
<dbReference type="InterPro" id="IPR020556">
    <property type="entry name" value="Amidase_CS"/>
</dbReference>
<evidence type="ECO:0000259" key="5">
    <source>
        <dbReference type="Pfam" id="PF01425"/>
    </source>
</evidence>
<name>A0A4D7QRQ7_9HYPH</name>
<proteinExistence type="inferred from homology"/>
<evidence type="ECO:0000313" key="7">
    <source>
        <dbReference type="Proteomes" id="UP000298588"/>
    </source>
</evidence>
<feature type="region of interest" description="Disordered" evidence="4">
    <location>
        <begin position="138"/>
        <end position="157"/>
    </location>
</feature>
<gene>
    <name evidence="6" type="ORF">E8L99_21545</name>
</gene>
<reference evidence="6 7" key="1">
    <citation type="submission" date="2019-04" db="EMBL/GenBank/DDBJ databases">
        <title>Phreatobacter aquaticus sp. nov.</title>
        <authorList>
            <person name="Choi A."/>
            <person name="Baek K."/>
        </authorList>
    </citation>
    <scope>NUCLEOTIDE SEQUENCE [LARGE SCALE GENOMIC DNA]</scope>
    <source>
        <strain evidence="6 7">NMCR1094</strain>
    </source>
</reference>
<comment type="function">
    <text evidence="1">Hydrolyzes indole-3-acetamide (IAM) into indole-3-acetic acid (IAA).</text>
</comment>
<evidence type="ECO:0000256" key="4">
    <source>
        <dbReference type="SAM" id="MobiDB-lite"/>
    </source>
</evidence>
<dbReference type="PANTHER" id="PTHR11895">
    <property type="entry name" value="TRANSAMIDASE"/>
    <property type="match status" value="1"/>
</dbReference>
<dbReference type="InterPro" id="IPR036928">
    <property type="entry name" value="AS_sf"/>
</dbReference>
<dbReference type="PANTHER" id="PTHR11895:SF7">
    <property type="entry name" value="GLUTAMYL-TRNA(GLN) AMIDOTRANSFERASE SUBUNIT A, MITOCHONDRIAL"/>
    <property type="match status" value="1"/>
</dbReference>
<comment type="similarity">
    <text evidence="2">Belongs to the amidase family.</text>
</comment>
<sequence length="474" mass="50266">MNDADCFLSIADLGERYASGDLTVGRVTTMHLERLARLEPVLNAFQIVDVEGAMAAAQASDARWQKGYPIGPLDGITVSIKDNVDVKGFPTRHGSKTSDPAPAAADSPVVARLREAGAIILGKTRLPEFGWKGLTDGPLQQGPTRNPWNPATSPGGSSGGAAAAVAAGIGTIAFGNDGGGSIRIPANLCGLYGIKPTFGRVPHHLQEGMFATLVAGGPITRNVADAIVTLEVMAKPDDRDWFALPKPQPGWLDNVQPKLKGLRIAYAPVLGEIGADAEVRAGVDAAIATLRSHGAEITEVGSIIGELKKSFENYWIGAFARRLRLIGEARWGELDPTFLDVARRGLTVTIDQLLEGEAARAALGRQFAAFHRDYDLLLTPTMPHVAPPVETIYHCQAYDRWRDSVPFTLPFNLTGQPAATLLCGLSQGGLPIGLQVVGPKYSERLILEASLAIEAALALPQPHPVLLASLAKMA</sequence>
<evidence type="ECO:0000256" key="1">
    <source>
        <dbReference type="ARBA" id="ARBA00003871"/>
    </source>
</evidence>
<dbReference type="Pfam" id="PF01425">
    <property type="entry name" value="Amidase"/>
    <property type="match status" value="1"/>
</dbReference>
<dbReference type="OrthoDB" id="9814821at2"/>
<keyword evidence="7" id="KW-1185">Reference proteome</keyword>
<dbReference type="InterPro" id="IPR000120">
    <property type="entry name" value="Amidase"/>
</dbReference>
<dbReference type="GO" id="GO:0003824">
    <property type="term" value="F:catalytic activity"/>
    <property type="evidence" value="ECO:0007669"/>
    <property type="project" value="InterPro"/>
</dbReference>
<protein>
    <recommendedName>
        <fullName evidence="3">Indoleacetamide hydrolase</fullName>
    </recommendedName>
</protein>